<accession>A0ABM7PMP1</accession>
<protein>
    <submittedName>
        <fullName evidence="1">Uncharacterized protein</fullName>
    </submittedName>
</protein>
<name>A0ABM7PMP1_9BACT</name>
<evidence type="ECO:0000313" key="2">
    <source>
        <dbReference type="Proteomes" id="UP001320148"/>
    </source>
</evidence>
<proteinExistence type="predicted"/>
<dbReference type="EMBL" id="AP024488">
    <property type="protein sequence ID" value="BCS98739.1"/>
    <property type="molecule type" value="Genomic_DNA"/>
</dbReference>
<gene>
    <name evidence="1" type="ORF">DSLASN_43710</name>
</gene>
<reference evidence="1 2" key="1">
    <citation type="submission" date="2021-02" db="EMBL/GenBank/DDBJ databases">
        <title>Complete genome of Desulfoluna sp. strain ASN36.</title>
        <authorList>
            <person name="Takahashi A."/>
            <person name="Kojima H."/>
            <person name="Fukui M."/>
        </authorList>
    </citation>
    <scope>NUCLEOTIDE SEQUENCE [LARGE SCALE GENOMIC DNA]</scope>
    <source>
        <strain evidence="1 2">ASN36</strain>
    </source>
</reference>
<dbReference type="Proteomes" id="UP001320148">
    <property type="component" value="Chromosome"/>
</dbReference>
<organism evidence="1 2">
    <name type="scientific">Desulfoluna limicola</name>
    <dbReference type="NCBI Taxonomy" id="2810562"/>
    <lineage>
        <taxon>Bacteria</taxon>
        <taxon>Pseudomonadati</taxon>
        <taxon>Thermodesulfobacteriota</taxon>
        <taxon>Desulfobacteria</taxon>
        <taxon>Desulfobacterales</taxon>
        <taxon>Desulfolunaceae</taxon>
        <taxon>Desulfoluna</taxon>
    </lineage>
</organism>
<keyword evidence="2" id="KW-1185">Reference proteome</keyword>
<sequence>MYPLRLADSALCRPTIKQNSDVYAVPSKGAKVWKTPVGGGFTRMSQVALVRKRHPWPEKGRGIPGRTVSRVRRDLWV</sequence>
<evidence type="ECO:0000313" key="1">
    <source>
        <dbReference type="EMBL" id="BCS98739.1"/>
    </source>
</evidence>